<gene>
    <name evidence="2" type="ORF">THAOC_35230</name>
</gene>
<feature type="region of interest" description="Disordered" evidence="1">
    <location>
        <begin position="89"/>
        <end position="111"/>
    </location>
</feature>
<protein>
    <submittedName>
        <fullName evidence="2">Uncharacterized protein</fullName>
    </submittedName>
</protein>
<comment type="caution">
    <text evidence="2">The sequence shown here is derived from an EMBL/GenBank/DDBJ whole genome shotgun (WGS) entry which is preliminary data.</text>
</comment>
<feature type="compositionally biased region" description="Acidic residues" evidence="1">
    <location>
        <begin position="226"/>
        <end position="243"/>
    </location>
</feature>
<evidence type="ECO:0000256" key="1">
    <source>
        <dbReference type="SAM" id="MobiDB-lite"/>
    </source>
</evidence>
<sequence length="333" mass="36613">FYVRDQIVTAVYCAAVPRRAGRVSGGKQTVNQSRHLQPTHVNRHPTTVGIATMRLEDFPAQLSTRAVCQVLEAASRIIDSRQISPRGVGEFDFDGGGGEPSSKPPAPAFQGTNLQPCSALAPFTHLNEEAIMKWMTYIACEFVDDVLGAATAVTQHLFRMRIQPIDVAEALNVFASTYVNYDKYRAFPNGLEDEDDDESIDGTSNDAHESDEGCDDADGTAGEHESDSDEDLEYDSDSDEYISDGDINEAEIERMRVRDSNSEAPIFDEAFPNDESVEMIDGKDFVVQVAKKSRVGRYMNVARMLEESDSATGTIEIITKAIYAFLVAKLSAE</sequence>
<name>K0R249_THAOC</name>
<reference evidence="2 3" key="1">
    <citation type="journal article" date="2012" name="Genome Biol.">
        <title>Genome and low-iron response of an oceanic diatom adapted to chronic iron limitation.</title>
        <authorList>
            <person name="Lommer M."/>
            <person name="Specht M."/>
            <person name="Roy A.S."/>
            <person name="Kraemer L."/>
            <person name="Andreson R."/>
            <person name="Gutowska M.A."/>
            <person name="Wolf J."/>
            <person name="Bergner S.V."/>
            <person name="Schilhabel M.B."/>
            <person name="Klostermeier U.C."/>
            <person name="Beiko R.G."/>
            <person name="Rosenstiel P."/>
            <person name="Hippler M."/>
            <person name="Laroche J."/>
        </authorList>
    </citation>
    <scope>NUCLEOTIDE SEQUENCE [LARGE SCALE GENOMIC DNA]</scope>
    <source>
        <strain evidence="2 3">CCMP1005</strain>
    </source>
</reference>
<evidence type="ECO:0000313" key="2">
    <source>
        <dbReference type="EMBL" id="EJK46120.1"/>
    </source>
</evidence>
<dbReference type="EMBL" id="AGNL01047974">
    <property type="protein sequence ID" value="EJK46120.1"/>
    <property type="molecule type" value="Genomic_DNA"/>
</dbReference>
<accession>K0R249</accession>
<organism evidence="2 3">
    <name type="scientific">Thalassiosira oceanica</name>
    <name type="common">Marine diatom</name>
    <dbReference type="NCBI Taxonomy" id="159749"/>
    <lineage>
        <taxon>Eukaryota</taxon>
        <taxon>Sar</taxon>
        <taxon>Stramenopiles</taxon>
        <taxon>Ochrophyta</taxon>
        <taxon>Bacillariophyta</taxon>
        <taxon>Coscinodiscophyceae</taxon>
        <taxon>Thalassiosirophycidae</taxon>
        <taxon>Thalassiosirales</taxon>
        <taxon>Thalassiosiraceae</taxon>
        <taxon>Thalassiosira</taxon>
    </lineage>
</organism>
<dbReference type="AlphaFoldDB" id="K0R249"/>
<dbReference type="Proteomes" id="UP000266841">
    <property type="component" value="Unassembled WGS sequence"/>
</dbReference>
<feature type="compositionally biased region" description="Acidic residues" evidence="1">
    <location>
        <begin position="191"/>
        <end position="200"/>
    </location>
</feature>
<feature type="non-terminal residue" evidence="2">
    <location>
        <position position="1"/>
    </location>
</feature>
<proteinExistence type="predicted"/>
<feature type="region of interest" description="Disordered" evidence="1">
    <location>
        <begin position="189"/>
        <end position="243"/>
    </location>
</feature>
<evidence type="ECO:0000313" key="3">
    <source>
        <dbReference type="Proteomes" id="UP000266841"/>
    </source>
</evidence>
<keyword evidence="3" id="KW-1185">Reference proteome</keyword>